<evidence type="ECO:0000259" key="3">
    <source>
        <dbReference type="Pfam" id="PF07726"/>
    </source>
</evidence>
<evidence type="ECO:0000256" key="2">
    <source>
        <dbReference type="ARBA" id="ARBA00022840"/>
    </source>
</evidence>
<protein>
    <submittedName>
        <fullName evidence="5">ATPase associated with various cellular activities AAA_3</fullName>
    </submittedName>
</protein>
<gene>
    <name evidence="5" type="ordered locus">Metok_1403</name>
</gene>
<evidence type="ECO:0000313" key="6">
    <source>
        <dbReference type="Proteomes" id="UP000009296"/>
    </source>
</evidence>
<dbReference type="AlphaFoldDB" id="F8AK08"/>
<dbReference type="OrthoDB" id="24581at2157"/>
<dbReference type="InterPro" id="IPR050764">
    <property type="entry name" value="CbbQ/NirQ/NorQ/GpvN"/>
</dbReference>
<feature type="domain" description="ChlI/MoxR AAA lid" evidence="4">
    <location>
        <begin position="227"/>
        <end position="295"/>
    </location>
</feature>
<organism evidence="5 6">
    <name type="scientific">Methanothermococcus okinawensis (strain DSM 14208 / JCM 11175 / IH1)</name>
    <dbReference type="NCBI Taxonomy" id="647113"/>
    <lineage>
        <taxon>Archaea</taxon>
        <taxon>Methanobacteriati</taxon>
        <taxon>Methanobacteriota</taxon>
        <taxon>Methanomada group</taxon>
        <taxon>Methanococci</taxon>
        <taxon>Methanococcales</taxon>
        <taxon>Methanococcaceae</taxon>
        <taxon>Methanothermococcus</taxon>
    </lineage>
</organism>
<dbReference type="STRING" id="647113.Metok_1403"/>
<accession>F8AK08</accession>
<keyword evidence="2" id="KW-0067">ATP-binding</keyword>
<proteinExistence type="predicted"/>
<dbReference type="InterPro" id="IPR011703">
    <property type="entry name" value="ATPase_AAA-3"/>
</dbReference>
<reference evidence="5" key="1">
    <citation type="submission" date="2011-05" db="EMBL/GenBank/DDBJ databases">
        <title>Complete sequence of chromosome of Methanothermococcus okinawensis IH1.</title>
        <authorList>
            <consortium name="US DOE Joint Genome Institute"/>
            <person name="Lucas S."/>
            <person name="Han J."/>
            <person name="Lapidus A."/>
            <person name="Cheng J.-F."/>
            <person name="Goodwin L."/>
            <person name="Pitluck S."/>
            <person name="Peters L."/>
            <person name="Mikhailova N."/>
            <person name="Held B."/>
            <person name="Han C."/>
            <person name="Tapia R."/>
            <person name="Land M."/>
            <person name="Hauser L."/>
            <person name="Kyrpides N."/>
            <person name="Ivanova N."/>
            <person name="Pagani I."/>
            <person name="Sieprawska-Lupa M."/>
            <person name="Takai K."/>
            <person name="Miyazaki J."/>
            <person name="Whitman W."/>
            <person name="Woyke T."/>
        </authorList>
    </citation>
    <scope>NUCLEOTIDE SEQUENCE</scope>
    <source>
        <strain evidence="5">IH1</strain>
    </source>
</reference>
<dbReference type="SUPFAM" id="SSF52540">
    <property type="entry name" value="P-loop containing nucleoside triphosphate hydrolases"/>
    <property type="match status" value="1"/>
</dbReference>
<dbReference type="PIRSF" id="PIRSF002849">
    <property type="entry name" value="AAA_ATPase_chaperone_MoxR_prd"/>
    <property type="match status" value="1"/>
</dbReference>
<dbReference type="GO" id="GO:0005524">
    <property type="term" value="F:ATP binding"/>
    <property type="evidence" value="ECO:0007669"/>
    <property type="project" value="UniProtKB-KW"/>
</dbReference>
<dbReference type="PANTHER" id="PTHR42759">
    <property type="entry name" value="MOXR FAMILY PROTEIN"/>
    <property type="match status" value="1"/>
</dbReference>
<name>F8AK08_METOI</name>
<dbReference type="FunFam" id="3.40.50.300:FF:000640">
    <property type="entry name" value="MoxR family ATPase"/>
    <property type="match status" value="1"/>
</dbReference>
<dbReference type="RefSeq" id="WP_013867550.1">
    <property type="nucleotide sequence ID" value="NC_015636.1"/>
</dbReference>
<feature type="domain" description="ATPase AAA-3" evidence="3">
    <location>
        <begin position="33"/>
        <end position="163"/>
    </location>
</feature>
<evidence type="ECO:0000259" key="4">
    <source>
        <dbReference type="Pfam" id="PF17863"/>
    </source>
</evidence>
<dbReference type="InterPro" id="IPR027417">
    <property type="entry name" value="P-loop_NTPase"/>
</dbReference>
<dbReference type="Pfam" id="PF17863">
    <property type="entry name" value="AAA_lid_2"/>
    <property type="match status" value="1"/>
</dbReference>
<keyword evidence="6" id="KW-1185">Reference proteome</keyword>
<dbReference type="GO" id="GO:0016887">
    <property type="term" value="F:ATP hydrolysis activity"/>
    <property type="evidence" value="ECO:0007669"/>
    <property type="project" value="InterPro"/>
</dbReference>
<keyword evidence="1" id="KW-0547">Nucleotide-binding</keyword>
<dbReference type="GeneID" id="10773560"/>
<dbReference type="KEGG" id="mok:Metok_1403"/>
<dbReference type="Gene3D" id="1.10.8.80">
    <property type="entry name" value="Magnesium chelatase subunit I, C-Terminal domain"/>
    <property type="match status" value="1"/>
</dbReference>
<dbReference type="Pfam" id="PF07726">
    <property type="entry name" value="AAA_3"/>
    <property type="match status" value="1"/>
</dbReference>
<dbReference type="EMBL" id="CP002792">
    <property type="protein sequence ID" value="AEH07368.1"/>
    <property type="molecule type" value="Genomic_DNA"/>
</dbReference>
<dbReference type="Gene3D" id="3.40.50.300">
    <property type="entry name" value="P-loop containing nucleotide triphosphate hydrolases"/>
    <property type="match status" value="1"/>
</dbReference>
<dbReference type="Proteomes" id="UP000009296">
    <property type="component" value="Chromosome"/>
</dbReference>
<sequence length="310" mass="35046">MVFRKLKNEMKKEIIGMDDIIRDLFVCLISEGHVLLEGVPGLAKTTLAKSFSKCMGLYFSRVQGTPDLIPSDITGGEIYKMQTGEFQYIPGPLFANIVLVDEINRMSPKTQSALLEAMEENSISVGGKTYTLPKPFIVIATQNPVEFEGTYSLPAAQLDRFMMKLNLDYLKEDDELKVLNLKKSNGNNIEQINTVLDKRTLNDVFNTVKSIHVSQPILKYIRDIVVATRNDNRIVLGASTRAGIQLLKVAKANAYLDDRTYVLPDDVKNNVVKVLSHRMIVDYEEETPTKEILTDIIDRIEVPKGEFRWE</sequence>
<dbReference type="PANTHER" id="PTHR42759:SF1">
    <property type="entry name" value="MAGNESIUM-CHELATASE SUBUNIT CHLD"/>
    <property type="match status" value="1"/>
</dbReference>
<dbReference type="eggNOG" id="arCOG00434">
    <property type="taxonomic scope" value="Archaea"/>
</dbReference>
<dbReference type="HOGENOM" id="CLU_034716_2_2_2"/>
<dbReference type="InterPro" id="IPR041628">
    <property type="entry name" value="ChlI/MoxR_AAA_lid"/>
</dbReference>
<evidence type="ECO:0000313" key="5">
    <source>
        <dbReference type="EMBL" id="AEH07368.1"/>
    </source>
</evidence>
<evidence type="ECO:0000256" key="1">
    <source>
        <dbReference type="ARBA" id="ARBA00022741"/>
    </source>
</evidence>